<dbReference type="PANTHER" id="PTHR21398">
    <property type="entry name" value="AGAP007094-PA"/>
    <property type="match status" value="1"/>
</dbReference>
<feature type="chain" id="PRO_5001557160" evidence="1">
    <location>
        <begin position="20"/>
        <end position="215"/>
    </location>
</feature>
<keyword evidence="1" id="KW-0732">Signal</keyword>
<organism evidence="2">
    <name type="scientific">Bactrocera dorsalis</name>
    <name type="common">Oriental fruit fly</name>
    <name type="synonym">Dacus dorsalis</name>
    <dbReference type="NCBI Taxonomy" id="27457"/>
    <lineage>
        <taxon>Eukaryota</taxon>
        <taxon>Metazoa</taxon>
        <taxon>Ecdysozoa</taxon>
        <taxon>Arthropoda</taxon>
        <taxon>Hexapoda</taxon>
        <taxon>Insecta</taxon>
        <taxon>Pterygota</taxon>
        <taxon>Neoptera</taxon>
        <taxon>Endopterygota</taxon>
        <taxon>Diptera</taxon>
        <taxon>Brachycera</taxon>
        <taxon>Muscomorpha</taxon>
        <taxon>Tephritoidea</taxon>
        <taxon>Tephritidae</taxon>
        <taxon>Bactrocera</taxon>
        <taxon>Bactrocera</taxon>
    </lineage>
</organism>
<dbReference type="Pfam" id="PF07841">
    <property type="entry name" value="DM4_12"/>
    <property type="match status" value="1"/>
</dbReference>
<evidence type="ECO:0000256" key="1">
    <source>
        <dbReference type="SAM" id="SignalP"/>
    </source>
</evidence>
<name>A0A034VLC8_BACDO</name>
<proteinExistence type="predicted"/>
<dbReference type="AlphaFoldDB" id="A0A034VLC8"/>
<dbReference type="SMART" id="SM00718">
    <property type="entry name" value="DM4_12"/>
    <property type="match status" value="1"/>
</dbReference>
<dbReference type="EMBL" id="GAKP01016025">
    <property type="protein sequence ID" value="JAC42927.1"/>
    <property type="molecule type" value="Transcribed_RNA"/>
</dbReference>
<dbReference type="OrthoDB" id="8186940at2759"/>
<dbReference type="InterPro" id="IPR006631">
    <property type="entry name" value="DM4_12"/>
</dbReference>
<evidence type="ECO:0000313" key="2">
    <source>
        <dbReference type="EMBL" id="JAC42927.1"/>
    </source>
</evidence>
<accession>A0A034VLC8</accession>
<sequence>MVGCSLSFWVFVFVALNNSNDMLIDSTKLLRSKRWLIYPRQAPTRLLFIAGIGVPADLEYESLTVGYTLKAQFFLPYNATTYRENPFYPEYKSEFNATHHGNHDHYGWESRSSKLRWNLYSCIAERLDSYGYSGTECVLKAICEASSLSFQRLHGVFEQIVHILLSPSSSVDQATPQNVQYIEAEKIGRSSGDCSFYNCKISILDWISSVLKVES</sequence>
<feature type="signal peptide" evidence="1">
    <location>
        <begin position="1"/>
        <end position="19"/>
    </location>
</feature>
<reference evidence="2" key="1">
    <citation type="journal article" date="2014" name="BMC Genomics">
        <title>Characterizing the developmental transcriptome of the oriental fruit fly, Bactrocera dorsalis (Diptera: Tephritidae) through comparative genomic analysis with Drosophila melanogaster utilizing modENCODE datasets.</title>
        <authorList>
            <person name="Geib S.M."/>
            <person name="Calla B."/>
            <person name="Hall B."/>
            <person name="Hou S."/>
            <person name="Manoukis N.C."/>
        </authorList>
    </citation>
    <scope>NUCLEOTIDE SEQUENCE</scope>
    <source>
        <strain evidence="2">Punador</strain>
    </source>
</reference>
<protein>
    <submittedName>
        <fullName evidence="2">Uncharacterized protein</fullName>
    </submittedName>
</protein>
<dbReference type="PANTHER" id="PTHR21398:SF21">
    <property type="entry name" value="AGAP004005-PA"/>
    <property type="match status" value="1"/>
</dbReference>